<organism evidence="2 3">
    <name type="scientific">Arabis nemorensis</name>
    <dbReference type="NCBI Taxonomy" id="586526"/>
    <lineage>
        <taxon>Eukaryota</taxon>
        <taxon>Viridiplantae</taxon>
        <taxon>Streptophyta</taxon>
        <taxon>Embryophyta</taxon>
        <taxon>Tracheophyta</taxon>
        <taxon>Spermatophyta</taxon>
        <taxon>Magnoliopsida</taxon>
        <taxon>eudicotyledons</taxon>
        <taxon>Gunneridae</taxon>
        <taxon>Pentapetalae</taxon>
        <taxon>rosids</taxon>
        <taxon>malvids</taxon>
        <taxon>Brassicales</taxon>
        <taxon>Brassicaceae</taxon>
        <taxon>Arabideae</taxon>
        <taxon>Arabis</taxon>
    </lineage>
</organism>
<proteinExistence type="predicted"/>
<feature type="coiled-coil region" evidence="1">
    <location>
        <begin position="90"/>
        <end position="131"/>
    </location>
</feature>
<gene>
    <name evidence="2" type="ORF">ANE_LOCUS19710</name>
</gene>
<evidence type="ECO:0000256" key="1">
    <source>
        <dbReference type="SAM" id="Coils"/>
    </source>
</evidence>
<keyword evidence="1" id="KW-0175">Coiled coil</keyword>
<comment type="caution">
    <text evidence="2">The sequence shown here is derived from an EMBL/GenBank/DDBJ whole genome shotgun (WGS) entry which is preliminary data.</text>
</comment>
<sequence>MERNGNQNRSDGNNPRGLTVQQLLEERALLRRQLQVVLQRRQLLQQQEDIARGLLQLTAQQQYELLEREFVRQREFTGQQRQPLTLEFTQQALQRARQQQQQELVQQQHELAQEQERLEQQLQGLALQERNMQ</sequence>
<evidence type="ECO:0000313" key="3">
    <source>
        <dbReference type="Proteomes" id="UP000489600"/>
    </source>
</evidence>
<dbReference type="Proteomes" id="UP000489600">
    <property type="component" value="Unassembled WGS sequence"/>
</dbReference>
<feature type="coiled-coil region" evidence="1">
    <location>
        <begin position="20"/>
        <end position="47"/>
    </location>
</feature>
<evidence type="ECO:0000313" key="2">
    <source>
        <dbReference type="EMBL" id="VVB09266.1"/>
    </source>
</evidence>
<accession>A0A565C6J8</accession>
<reference evidence="2" key="1">
    <citation type="submission" date="2019-07" db="EMBL/GenBank/DDBJ databases">
        <authorList>
            <person name="Dittberner H."/>
        </authorList>
    </citation>
    <scope>NUCLEOTIDE SEQUENCE [LARGE SCALE GENOMIC DNA]</scope>
</reference>
<protein>
    <submittedName>
        <fullName evidence="2">Uncharacterized protein</fullName>
    </submittedName>
</protein>
<dbReference type="EMBL" id="CABITT030000006">
    <property type="protein sequence ID" value="VVB09266.1"/>
    <property type="molecule type" value="Genomic_DNA"/>
</dbReference>
<dbReference type="AlphaFoldDB" id="A0A565C6J8"/>
<name>A0A565C6J8_9BRAS</name>
<keyword evidence="3" id="KW-1185">Reference proteome</keyword>